<evidence type="ECO:0000256" key="4">
    <source>
        <dbReference type="ARBA" id="ARBA00022989"/>
    </source>
</evidence>
<reference evidence="7 8" key="1">
    <citation type="submission" date="2018-06" db="EMBL/GenBank/DDBJ databases">
        <authorList>
            <person name="Strepis N."/>
        </authorList>
    </citation>
    <scope>NUCLEOTIDE SEQUENCE [LARGE SCALE GENOMIC DNA]</scope>
    <source>
        <strain evidence="7">LUCI</strain>
    </source>
</reference>
<feature type="transmembrane region" description="Helical" evidence="6">
    <location>
        <begin position="82"/>
        <end position="105"/>
    </location>
</feature>
<keyword evidence="8" id="KW-1185">Reference proteome</keyword>
<keyword evidence="4 6" id="KW-1133">Transmembrane helix</keyword>
<evidence type="ECO:0000256" key="1">
    <source>
        <dbReference type="ARBA" id="ARBA00004141"/>
    </source>
</evidence>
<accession>A0A498REN8</accession>
<evidence type="ECO:0000256" key="3">
    <source>
        <dbReference type="ARBA" id="ARBA00022692"/>
    </source>
</evidence>
<evidence type="ECO:0000256" key="6">
    <source>
        <dbReference type="SAM" id="Phobius"/>
    </source>
</evidence>
<dbReference type="Proteomes" id="UP000277811">
    <property type="component" value="Unassembled WGS sequence"/>
</dbReference>
<feature type="transmembrane region" description="Helical" evidence="6">
    <location>
        <begin position="146"/>
        <end position="168"/>
    </location>
</feature>
<dbReference type="GO" id="GO:0005315">
    <property type="term" value="F:phosphate transmembrane transporter activity"/>
    <property type="evidence" value="ECO:0007669"/>
    <property type="project" value="InterPro"/>
</dbReference>
<evidence type="ECO:0000313" key="7">
    <source>
        <dbReference type="EMBL" id="VBB09475.1"/>
    </source>
</evidence>
<organism evidence="7 8">
    <name type="scientific">Lucifera butyrica</name>
    <dbReference type="NCBI Taxonomy" id="1351585"/>
    <lineage>
        <taxon>Bacteria</taxon>
        <taxon>Bacillati</taxon>
        <taxon>Bacillota</taxon>
        <taxon>Negativicutes</taxon>
        <taxon>Veillonellales</taxon>
        <taxon>Veillonellaceae</taxon>
        <taxon>Lucifera</taxon>
    </lineage>
</organism>
<feature type="transmembrane region" description="Helical" evidence="6">
    <location>
        <begin position="319"/>
        <end position="341"/>
    </location>
</feature>
<keyword evidence="3 6" id="KW-0812">Transmembrane</keyword>
<dbReference type="GO" id="GO:0016020">
    <property type="term" value="C:membrane"/>
    <property type="evidence" value="ECO:0007669"/>
    <property type="project" value="UniProtKB-SubCell"/>
</dbReference>
<dbReference type="GO" id="GO:0035435">
    <property type="term" value="P:phosphate ion transmembrane transport"/>
    <property type="evidence" value="ECO:0007669"/>
    <property type="project" value="TreeGrafter"/>
</dbReference>
<evidence type="ECO:0000256" key="2">
    <source>
        <dbReference type="ARBA" id="ARBA00022448"/>
    </source>
</evidence>
<evidence type="ECO:0000313" key="8">
    <source>
        <dbReference type="Proteomes" id="UP000277811"/>
    </source>
</evidence>
<dbReference type="EMBL" id="UPPP01000127">
    <property type="protein sequence ID" value="VBB09475.1"/>
    <property type="molecule type" value="Genomic_DNA"/>
</dbReference>
<dbReference type="RefSeq" id="WP_207858384.1">
    <property type="nucleotide sequence ID" value="NZ_UPPP01000127.1"/>
</dbReference>
<dbReference type="PANTHER" id="PTHR11101">
    <property type="entry name" value="PHOSPHATE TRANSPORTER"/>
    <property type="match status" value="1"/>
</dbReference>
<dbReference type="AlphaFoldDB" id="A0A498REN8"/>
<dbReference type="InterPro" id="IPR001204">
    <property type="entry name" value="Phos_transporter"/>
</dbReference>
<keyword evidence="2" id="KW-0813">Transport</keyword>
<name>A0A498REN8_9FIRM</name>
<gene>
    <name evidence="7" type="ORF">LUCI_4770</name>
</gene>
<comment type="subcellular location">
    <subcellularLocation>
        <location evidence="1">Membrane</location>
        <topology evidence="1">Multi-pass membrane protein</topology>
    </subcellularLocation>
</comment>
<keyword evidence="5 6" id="KW-0472">Membrane</keyword>
<dbReference type="Pfam" id="PF01384">
    <property type="entry name" value="PHO4"/>
    <property type="match status" value="2"/>
</dbReference>
<evidence type="ECO:0000256" key="5">
    <source>
        <dbReference type="ARBA" id="ARBA00023136"/>
    </source>
</evidence>
<sequence>MAIDILTILFLAVLLLAFGFTLTNGLHDASSVVATFISCGAATPVQAVSLAAVFELLGALFSGHAVANTITSIGKLPTDLHVLPVILAALLGAVIWNVVTWNFGLPSSSTHALVGGLVGAIWAAYGAGHIVWGWNELLAPPHQLSGFLKVVVSLLVSPLAGFIAGYGLQKISLVLLRRARFSTMNRKLKRFQWLMAALLAFGHGGNDSQKTIGLIGAVLVAAQMSPAGLPLWVRISVGLLMSAGMLSGGWRIMRTVGRGIYDVRPLHSLVSQVAAGGSVVIATMLGAPVSTTHVVVGSVTGVGGAEEYRMVNWRMGQDILIAWVVTIPAAALMASISYLFLHPILGG</sequence>
<protein>
    <submittedName>
        <fullName evidence="7">Phosphate transporter</fullName>
    </submittedName>
</protein>
<dbReference type="PANTHER" id="PTHR11101:SF80">
    <property type="entry name" value="PHOSPHATE TRANSPORTER"/>
    <property type="match status" value="1"/>
</dbReference>
<feature type="transmembrane region" description="Helical" evidence="6">
    <location>
        <begin position="112"/>
        <end position="134"/>
    </location>
</feature>
<proteinExistence type="predicted"/>